<evidence type="ECO:0000256" key="1">
    <source>
        <dbReference type="SAM" id="SignalP"/>
    </source>
</evidence>
<keyword evidence="3" id="KW-1185">Reference proteome</keyword>
<feature type="chain" id="PRO_5044155279" description="IgE binding protein" evidence="1">
    <location>
        <begin position="23"/>
        <end position="189"/>
    </location>
</feature>
<dbReference type="Proteomes" id="UP000653565">
    <property type="component" value="Unassembled WGS sequence"/>
</dbReference>
<reference evidence="2" key="2">
    <citation type="submission" date="2020-04" db="EMBL/GenBank/DDBJ databases">
        <authorList>
            <person name="Santos R.A.C."/>
            <person name="Steenwyk J.L."/>
            <person name="Rivero-Menendez O."/>
            <person name="Mead M.E."/>
            <person name="Silva L.P."/>
            <person name="Bastos R.W."/>
            <person name="Alastruey-Izquierdo A."/>
            <person name="Goldman G.H."/>
            <person name="Rokas A."/>
        </authorList>
    </citation>
    <scope>NUCLEOTIDE SEQUENCE</scope>
    <source>
        <strain evidence="2">CNM-CM6805</strain>
    </source>
</reference>
<keyword evidence="1" id="KW-0732">Signal</keyword>
<organism evidence="2 3">
    <name type="scientific">Aspergillus fumigatiaffinis</name>
    <dbReference type="NCBI Taxonomy" id="340414"/>
    <lineage>
        <taxon>Eukaryota</taxon>
        <taxon>Fungi</taxon>
        <taxon>Dikarya</taxon>
        <taxon>Ascomycota</taxon>
        <taxon>Pezizomycotina</taxon>
        <taxon>Eurotiomycetes</taxon>
        <taxon>Eurotiomycetidae</taxon>
        <taxon>Eurotiales</taxon>
        <taxon>Aspergillaceae</taxon>
        <taxon>Aspergillus</taxon>
        <taxon>Aspergillus subgen. Fumigati</taxon>
    </lineage>
</organism>
<dbReference type="AlphaFoldDB" id="A0A8H4HE60"/>
<dbReference type="InterPro" id="IPR052820">
    <property type="entry name" value="PhiA_domain"/>
</dbReference>
<evidence type="ECO:0000313" key="2">
    <source>
        <dbReference type="EMBL" id="KAF4241389.1"/>
    </source>
</evidence>
<protein>
    <recommendedName>
        <fullName evidence="4">IgE binding protein</fullName>
    </recommendedName>
</protein>
<dbReference type="EMBL" id="JAAAPX010000021">
    <property type="protein sequence ID" value="KAF4241389.1"/>
    <property type="molecule type" value="Genomic_DNA"/>
</dbReference>
<feature type="signal peptide" evidence="1">
    <location>
        <begin position="1"/>
        <end position="22"/>
    </location>
</feature>
<comment type="caution">
    <text evidence="2">The sequence shown here is derived from an EMBL/GenBank/DDBJ whole genome shotgun (WGS) entry which is preliminary data.</text>
</comment>
<reference evidence="2" key="1">
    <citation type="journal article" date="2020" name="bioRxiv">
        <title>Genomic and phenotypic heterogeneity of clinical isolates of the human pathogens Aspergillus fumigatus, Aspergillus lentulus and Aspergillus fumigatiaffinis.</title>
        <authorList>
            <person name="dos Santos R.A.C."/>
            <person name="Steenwyk J.L."/>
            <person name="Rivero-Menendez O."/>
            <person name="Mead M.E."/>
            <person name="Silva L.P."/>
            <person name="Bastos R.W."/>
            <person name="Alastruey-Izquierdo A."/>
            <person name="Goldman G.H."/>
            <person name="Rokas A."/>
        </authorList>
    </citation>
    <scope>NUCLEOTIDE SEQUENCE</scope>
    <source>
        <strain evidence="2">CNM-CM6805</strain>
    </source>
</reference>
<sequence>MPATIPVMRLMILSLLTALAAAGNQTAGIPFQVRASAPGTPVDNRMMTASNLTFFLNGQTASTCPLSSGCPPGNRTVLNGDASSLNVLVPGGQQIFVTGDGAVHFTPGHSPSIPPGASTGPFSQAGGAWHFTGLGARDFMACPMPVNRWRVFAALRNATVPGVNVTACVPFVATVIPFVSSQPAAFQYT</sequence>
<gene>
    <name evidence="2" type="ORF">CNMCM6805_004047</name>
</gene>
<dbReference type="PANTHER" id="PTHR42047">
    <property type="entry name" value="PROTEIN, PUTATIVE (AFU_ORTHOLOGUE AFUA_6G03560)-RELATED"/>
    <property type="match status" value="1"/>
</dbReference>
<accession>A0A8H4HE60</accession>
<dbReference type="PANTHER" id="PTHR42047:SF1">
    <property type="entry name" value="PROTEIN, PUTATIVE (AFU_ORTHOLOGUE AFUA_6G03560)-RELATED"/>
    <property type="match status" value="1"/>
</dbReference>
<evidence type="ECO:0008006" key="4">
    <source>
        <dbReference type="Google" id="ProtNLM"/>
    </source>
</evidence>
<proteinExistence type="predicted"/>
<dbReference type="OrthoDB" id="5430620at2759"/>
<evidence type="ECO:0000313" key="3">
    <source>
        <dbReference type="Proteomes" id="UP000653565"/>
    </source>
</evidence>
<name>A0A8H4HE60_9EURO</name>